<comment type="catalytic activity">
    <reaction evidence="6 7">
        <text>L-glutamyl-tRNA(Gln) + L-glutamine + ATP + H2O = L-glutaminyl-tRNA(Gln) + L-glutamate + ADP + phosphate + H(+)</text>
        <dbReference type="Rhea" id="RHEA:17521"/>
        <dbReference type="Rhea" id="RHEA-COMP:9681"/>
        <dbReference type="Rhea" id="RHEA-COMP:9684"/>
        <dbReference type="ChEBI" id="CHEBI:15377"/>
        <dbReference type="ChEBI" id="CHEBI:15378"/>
        <dbReference type="ChEBI" id="CHEBI:29985"/>
        <dbReference type="ChEBI" id="CHEBI:30616"/>
        <dbReference type="ChEBI" id="CHEBI:43474"/>
        <dbReference type="ChEBI" id="CHEBI:58359"/>
        <dbReference type="ChEBI" id="CHEBI:78520"/>
        <dbReference type="ChEBI" id="CHEBI:78521"/>
        <dbReference type="ChEBI" id="CHEBI:456216"/>
        <dbReference type="EC" id="6.3.5.7"/>
    </reaction>
</comment>
<evidence type="ECO:0000256" key="2">
    <source>
        <dbReference type="ARBA" id="ARBA00022598"/>
    </source>
</evidence>
<evidence type="ECO:0000256" key="1">
    <source>
        <dbReference type="ARBA" id="ARBA00008069"/>
    </source>
</evidence>
<proteinExistence type="inferred from homology"/>
<dbReference type="PANTHER" id="PTHR11895">
    <property type="entry name" value="TRANSAMIDASE"/>
    <property type="match status" value="1"/>
</dbReference>
<dbReference type="InterPro" id="IPR020556">
    <property type="entry name" value="Amidase_CS"/>
</dbReference>
<dbReference type="Proteomes" id="UP000747542">
    <property type="component" value="Unassembled WGS sequence"/>
</dbReference>
<dbReference type="EC" id="6.3.5.7" evidence="7"/>
<organism evidence="9 10">
    <name type="scientific">Homarus americanus</name>
    <name type="common">American lobster</name>
    <dbReference type="NCBI Taxonomy" id="6706"/>
    <lineage>
        <taxon>Eukaryota</taxon>
        <taxon>Metazoa</taxon>
        <taxon>Ecdysozoa</taxon>
        <taxon>Arthropoda</taxon>
        <taxon>Crustacea</taxon>
        <taxon>Multicrustacea</taxon>
        <taxon>Malacostraca</taxon>
        <taxon>Eumalacostraca</taxon>
        <taxon>Eucarida</taxon>
        <taxon>Decapoda</taxon>
        <taxon>Pleocyemata</taxon>
        <taxon>Astacidea</taxon>
        <taxon>Nephropoidea</taxon>
        <taxon>Nephropidae</taxon>
        <taxon>Homarus</taxon>
    </lineage>
</organism>
<dbReference type="InterPro" id="IPR036928">
    <property type="entry name" value="AS_sf"/>
</dbReference>
<sequence length="529" mass="57073">MSQHPINIGGLVMNRLMGSIGDVVSQLKQRALSSMELCEAALQRQDSVARLHPFITCTSDVARESASLSQKRYGSGENRGPLDGIPVAVKDNFCTSGIQTTCGSVMLQNYVPTYSATVVKRLQKAGAVIVGKTNLDEFGMGSGTIDSTFGPSKNIYRSGIKYDLLLSNREPDGLDSRFPTAAVEDEDWYVAGGSSGGSAVSVASGSTFLALGSDTGGSVRNPASYCGVVGLKPSYGLVSRCGLISLVNSMDVPGLFGRYVDDVAAMLSVVSGLDPQDATTVPSDLQSLQLPENPSLEGLVIGIPKEYHCPGMKKEVIDTWTKVADLMENCGAQVREVSLPHTKYSIICYSVLNPCEVASNFTRYTGVFYGHRVESSHSMEAMYALTRSAGLNDVVKGRILAGNYFLLKENKNRYFKQALKVRRLISQDFDKVWSSGVDLLLTPVTLSTAVRYSEFNNVDNRTQQATQDFCTQAANMAGVPAVNIPISLNTEGLPISLQLMAPWGQDAALLSAAKWIEQHVNFPRLQVLE</sequence>
<dbReference type="GO" id="GO:0030956">
    <property type="term" value="C:glutamyl-tRNA(Gln) amidotransferase complex"/>
    <property type="evidence" value="ECO:0007669"/>
    <property type="project" value="UniProtKB-UniRule"/>
</dbReference>
<comment type="subunit">
    <text evidence="7">Subunit of the heterotrimeric GatCAB amidotransferase (AdT) complex, composed of A, B and C subunits.</text>
</comment>
<feature type="active site" description="Acyl-ester intermediate" evidence="7">
    <location>
        <position position="218"/>
    </location>
</feature>
<keyword evidence="4 7" id="KW-0067">ATP-binding</keyword>
<evidence type="ECO:0000256" key="3">
    <source>
        <dbReference type="ARBA" id="ARBA00022741"/>
    </source>
</evidence>
<dbReference type="Pfam" id="PF01425">
    <property type="entry name" value="Amidase"/>
    <property type="match status" value="2"/>
</dbReference>
<dbReference type="GO" id="GO:0005524">
    <property type="term" value="F:ATP binding"/>
    <property type="evidence" value="ECO:0007669"/>
    <property type="project" value="UniProtKB-KW"/>
</dbReference>
<comment type="similarity">
    <text evidence="1 7">Belongs to the amidase family. GatA subfamily.</text>
</comment>
<feature type="domain" description="Amidase" evidence="8">
    <location>
        <begin position="36"/>
        <end position="154"/>
    </location>
</feature>
<dbReference type="PANTHER" id="PTHR11895:SF7">
    <property type="entry name" value="GLUTAMYL-TRNA(GLN) AMIDOTRANSFERASE SUBUNIT A, MITOCHONDRIAL"/>
    <property type="match status" value="1"/>
</dbReference>
<evidence type="ECO:0000259" key="8">
    <source>
        <dbReference type="Pfam" id="PF01425"/>
    </source>
</evidence>
<dbReference type="GO" id="GO:0070681">
    <property type="term" value="P:glutaminyl-tRNAGln biosynthesis via transamidation"/>
    <property type="evidence" value="ECO:0007669"/>
    <property type="project" value="UniProtKB-UniRule"/>
</dbReference>
<keyword evidence="2 7" id="KW-0436">Ligase</keyword>
<dbReference type="Gene3D" id="3.90.1300.10">
    <property type="entry name" value="Amidase signature (AS) domain"/>
    <property type="match status" value="1"/>
</dbReference>
<dbReference type="InterPro" id="IPR000120">
    <property type="entry name" value="Amidase"/>
</dbReference>
<comment type="function">
    <text evidence="7">Allows the formation of correctly charged Gln-tRNA(Gln) through the transamidation of misacylated Glu-tRNA(Gln) in the mitochondria. The reaction takes place in the presence of glutamine and ATP through an activated gamma-phospho-Glu-tRNA(Gln).</text>
</comment>
<name>A0A8J5MNY6_HOMAM</name>
<gene>
    <name evidence="9" type="primary">gatA-L</name>
    <name evidence="9" type="ORF">Hamer_G019468</name>
</gene>
<keyword evidence="7" id="KW-0496">Mitochondrion</keyword>
<comment type="subcellular location">
    <subcellularLocation>
        <location evidence="7">Mitochondrion</location>
    </subcellularLocation>
</comment>
<reference evidence="9" key="1">
    <citation type="journal article" date="2021" name="Sci. Adv.">
        <title>The American lobster genome reveals insights on longevity, neural, and immune adaptations.</title>
        <authorList>
            <person name="Polinski J.M."/>
            <person name="Zimin A.V."/>
            <person name="Clark K.F."/>
            <person name="Kohn A.B."/>
            <person name="Sadowski N."/>
            <person name="Timp W."/>
            <person name="Ptitsyn A."/>
            <person name="Khanna P."/>
            <person name="Romanova D.Y."/>
            <person name="Williams P."/>
            <person name="Greenwood S.J."/>
            <person name="Moroz L.L."/>
            <person name="Walt D.R."/>
            <person name="Bodnar A.G."/>
        </authorList>
    </citation>
    <scope>NUCLEOTIDE SEQUENCE</scope>
    <source>
        <strain evidence="9">GMGI-L3</strain>
    </source>
</reference>
<evidence type="ECO:0000313" key="9">
    <source>
        <dbReference type="EMBL" id="KAG7158453.1"/>
    </source>
</evidence>
<dbReference type="AlphaFoldDB" id="A0A8J5MNY6"/>
<dbReference type="GO" id="GO:0005739">
    <property type="term" value="C:mitochondrion"/>
    <property type="evidence" value="ECO:0007669"/>
    <property type="project" value="UniProtKB-SubCell"/>
</dbReference>
<dbReference type="InterPro" id="IPR004412">
    <property type="entry name" value="GatA"/>
</dbReference>
<keyword evidence="10" id="KW-1185">Reference proteome</keyword>
<dbReference type="PROSITE" id="PS00571">
    <property type="entry name" value="AMIDASES"/>
    <property type="match status" value="1"/>
</dbReference>
<accession>A0A8J5MNY6</accession>
<keyword evidence="3 7" id="KW-0547">Nucleotide-binding</keyword>
<dbReference type="GO" id="GO:0050567">
    <property type="term" value="F:glutaminyl-tRNA synthase (glutamine-hydrolyzing) activity"/>
    <property type="evidence" value="ECO:0007669"/>
    <property type="project" value="UniProtKB-UniRule"/>
</dbReference>
<feature type="active site" description="Charge relay system" evidence="7">
    <location>
        <position position="90"/>
    </location>
</feature>
<dbReference type="GO" id="GO:0032543">
    <property type="term" value="P:mitochondrial translation"/>
    <property type="evidence" value="ECO:0007669"/>
    <property type="project" value="UniProtKB-UniRule"/>
</dbReference>
<protein>
    <recommendedName>
        <fullName evidence="7">Glutamyl-tRNA(Gln) amidotransferase subunit A, mitochondrial</fullName>
        <shortName evidence="7">Glu-AdT subunit A</shortName>
        <ecNumber evidence="7">6.3.5.7</ecNumber>
    </recommendedName>
</protein>
<keyword evidence="5 7" id="KW-0648">Protein biosynthesis</keyword>
<evidence type="ECO:0000256" key="6">
    <source>
        <dbReference type="ARBA" id="ARBA00047407"/>
    </source>
</evidence>
<feature type="domain" description="Amidase" evidence="8">
    <location>
        <begin position="189"/>
        <end position="510"/>
    </location>
</feature>
<evidence type="ECO:0000256" key="7">
    <source>
        <dbReference type="HAMAP-Rule" id="MF_03150"/>
    </source>
</evidence>
<comment type="caution">
    <text evidence="9">The sequence shown here is derived from an EMBL/GenBank/DDBJ whole genome shotgun (WGS) entry which is preliminary data.</text>
</comment>
<dbReference type="SUPFAM" id="SSF75304">
    <property type="entry name" value="Amidase signature (AS) enzymes"/>
    <property type="match status" value="1"/>
</dbReference>
<evidence type="ECO:0000256" key="4">
    <source>
        <dbReference type="ARBA" id="ARBA00022840"/>
    </source>
</evidence>
<feature type="active site" description="Charge relay system" evidence="7">
    <location>
        <position position="194"/>
    </location>
</feature>
<evidence type="ECO:0000313" key="10">
    <source>
        <dbReference type="Proteomes" id="UP000747542"/>
    </source>
</evidence>
<dbReference type="EMBL" id="JAHLQT010035076">
    <property type="protein sequence ID" value="KAG7158453.1"/>
    <property type="molecule type" value="Genomic_DNA"/>
</dbReference>
<dbReference type="HAMAP" id="MF_00120">
    <property type="entry name" value="GatA"/>
    <property type="match status" value="1"/>
</dbReference>
<evidence type="ECO:0000256" key="5">
    <source>
        <dbReference type="ARBA" id="ARBA00022917"/>
    </source>
</evidence>
<dbReference type="InterPro" id="IPR023631">
    <property type="entry name" value="Amidase_dom"/>
</dbReference>